<proteinExistence type="predicted"/>
<gene>
    <name evidence="2" type="ORF">CALMAC_LOCUS4699</name>
</gene>
<dbReference type="EMBL" id="CAACVG010006554">
    <property type="protein sequence ID" value="VEN40575.1"/>
    <property type="molecule type" value="Genomic_DNA"/>
</dbReference>
<keyword evidence="1" id="KW-0812">Transmembrane</keyword>
<evidence type="ECO:0000313" key="2">
    <source>
        <dbReference type="EMBL" id="VEN40575.1"/>
    </source>
</evidence>
<dbReference type="AlphaFoldDB" id="A0A653BY62"/>
<protein>
    <submittedName>
        <fullName evidence="2">Uncharacterized protein</fullName>
    </submittedName>
</protein>
<keyword evidence="1" id="KW-0472">Membrane</keyword>
<reference evidence="2 3" key="1">
    <citation type="submission" date="2019-01" db="EMBL/GenBank/DDBJ databases">
        <authorList>
            <person name="Sayadi A."/>
        </authorList>
    </citation>
    <scope>NUCLEOTIDE SEQUENCE [LARGE SCALE GENOMIC DNA]</scope>
</reference>
<name>A0A653BY62_CALMS</name>
<keyword evidence="1" id="KW-1133">Transmembrane helix</keyword>
<keyword evidence="3" id="KW-1185">Reference proteome</keyword>
<sequence>MNTNVKSSQVNQVLKNSIVSPFLIFVLLKFQHMKIIYLHWKPT</sequence>
<organism evidence="2 3">
    <name type="scientific">Callosobruchus maculatus</name>
    <name type="common">Southern cowpea weevil</name>
    <name type="synonym">Pulse bruchid</name>
    <dbReference type="NCBI Taxonomy" id="64391"/>
    <lineage>
        <taxon>Eukaryota</taxon>
        <taxon>Metazoa</taxon>
        <taxon>Ecdysozoa</taxon>
        <taxon>Arthropoda</taxon>
        <taxon>Hexapoda</taxon>
        <taxon>Insecta</taxon>
        <taxon>Pterygota</taxon>
        <taxon>Neoptera</taxon>
        <taxon>Endopterygota</taxon>
        <taxon>Coleoptera</taxon>
        <taxon>Polyphaga</taxon>
        <taxon>Cucujiformia</taxon>
        <taxon>Chrysomeloidea</taxon>
        <taxon>Chrysomelidae</taxon>
        <taxon>Bruchinae</taxon>
        <taxon>Bruchini</taxon>
        <taxon>Callosobruchus</taxon>
    </lineage>
</organism>
<accession>A0A653BY62</accession>
<evidence type="ECO:0000256" key="1">
    <source>
        <dbReference type="SAM" id="Phobius"/>
    </source>
</evidence>
<feature type="transmembrane region" description="Helical" evidence="1">
    <location>
        <begin position="12"/>
        <end position="30"/>
    </location>
</feature>
<evidence type="ECO:0000313" key="3">
    <source>
        <dbReference type="Proteomes" id="UP000410492"/>
    </source>
</evidence>
<dbReference type="Proteomes" id="UP000410492">
    <property type="component" value="Unassembled WGS sequence"/>
</dbReference>